<feature type="compositionally biased region" description="Basic and acidic residues" evidence="1">
    <location>
        <begin position="33"/>
        <end position="46"/>
    </location>
</feature>
<evidence type="ECO:0000256" key="1">
    <source>
        <dbReference type="SAM" id="MobiDB-lite"/>
    </source>
</evidence>
<dbReference type="AlphaFoldDB" id="A0A8S4S4P5"/>
<feature type="region of interest" description="Disordered" evidence="1">
    <location>
        <begin position="1"/>
        <end position="61"/>
    </location>
</feature>
<protein>
    <submittedName>
        <fullName evidence="2">Jg6004 protein</fullName>
    </submittedName>
</protein>
<proteinExistence type="predicted"/>
<evidence type="ECO:0000313" key="3">
    <source>
        <dbReference type="Proteomes" id="UP000838756"/>
    </source>
</evidence>
<organism evidence="2 3">
    <name type="scientific">Pararge aegeria aegeria</name>
    <dbReference type="NCBI Taxonomy" id="348720"/>
    <lineage>
        <taxon>Eukaryota</taxon>
        <taxon>Metazoa</taxon>
        <taxon>Ecdysozoa</taxon>
        <taxon>Arthropoda</taxon>
        <taxon>Hexapoda</taxon>
        <taxon>Insecta</taxon>
        <taxon>Pterygota</taxon>
        <taxon>Neoptera</taxon>
        <taxon>Endopterygota</taxon>
        <taxon>Lepidoptera</taxon>
        <taxon>Glossata</taxon>
        <taxon>Ditrysia</taxon>
        <taxon>Papilionoidea</taxon>
        <taxon>Nymphalidae</taxon>
        <taxon>Satyrinae</taxon>
        <taxon>Satyrini</taxon>
        <taxon>Parargina</taxon>
        <taxon>Pararge</taxon>
    </lineage>
</organism>
<sequence length="126" mass="14043">MSTETDEQLATDNRIEVEVKVEPQDVLEDVLEDEHGGAHDDGHPDDLPEASPIRDTLEDVNHTNCETKPAVAAYDSNDDIPLQVLLTERPKRLRPDNALPPRTLIEKPSKLSSWSFISEGHLPITT</sequence>
<dbReference type="Proteomes" id="UP000838756">
    <property type="component" value="Unassembled WGS sequence"/>
</dbReference>
<comment type="caution">
    <text evidence="2">The sequence shown here is derived from an EMBL/GenBank/DDBJ whole genome shotgun (WGS) entry which is preliminary data.</text>
</comment>
<evidence type="ECO:0000313" key="2">
    <source>
        <dbReference type="EMBL" id="CAH2251386.1"/>
    </source>
</evidence>
<name>A0A8S4S4P5_9NEOP</name>
<dbReference type="EMBL" id="CAKXAJ010026023">
    <property type="protein sequence ID" value="CAH2251386.1"/>
    <property type="molecule type" value="Genomic_DNA"/>
</dbReference>
<feature type="compositionally biased region" description="Basic and acidic residues" evidence="1">
    <location>
        <begin position="13"/>
        <end position="23"/>
    </location>
</feature>
<gene>
    <name evidence="2" type="primary">jg6004</name>
    <name evidence="2" type="ORF">PAEG_LOCUS22222</name>
</gene>
<reference evidence="2" key="1">
    <citation type="submission" date="2022-03" db="EMBL/GenBank/DDBJ databases">
        <authorList>
            <person name="Lindestad O."/>
        </authorList>
    </citation>
    <scope>NUCLEOTIDE SEQUENCE</scope>
</reference>
<keyword evidence="3" id="KW-1185">Reference proteome</keyword>
<accession>A0A8S4S4P5</accession>